<dbReference type="GO" id="GO:0003839">
    <property type="term" value="F:gamma-glutamylcyclotransferase activity"/>
    <property type="evidence" value="ECO:0007669"/>
    <property type="project" value="UniProtKB-EC"/>
</dbReference>
<name>A0AAD2FX84_9STRA</name>
<evidence type="ECO:0000256" key="3">
    <source>
        <dbReference type="PIRSR" id="PIRSR617939-2"/>
    </source>
</evidence>
<feature type="region of interest" description="Disordered" evidence="4">
    <location>
        <begin position="352"/>
        <end position="374"/>
    </location>
</feature>
<dbReference type="PANTHER" id="PTHR12935">
    <property type="entry name" value="GAMMA-GLUTAMYLCYCLOTRANSFERASE"/>
    <property type="match status" value="1"/>
</dbReference>
<keyword evidence="6" id="KW-1185">Reference proteome</keyword>
<dbReference type="CDD" id="cd06661">
    <property type="entry name" value="GGCT_like"/>
    <property type="match status" value="1"/>
</dbReference>
<feature type="compositionally biased region" description="Polar residues" evidence="4">
    <location>
        <begin position="1"/>
        <end position="10"/>
    </location>
</feature>
<feature type="binding site" evidence="3">
    <location>
        <position position="178"/>
    </location>
    <ligand>
        <name>substrate</name>
    </ligand>
</feature>
<evidence type="ECO:0000256" key="2">
    <source>
        <dbReference type="ARBA" id="ARBA00023239"/>
    </source>
</evidence>
<dbReference type="InterPro" id="IPR017939">
    <property type="entry name" value="G-Glutamylcylcotransferase"/>
</dbReference>
<proteinExistence type="predicted"/>
<dbReference type="EC" id="4.3.2.9" evidence="1"/>
<dbReference type="EMBL" id="CAKOGP040001869">
    <property type="protein sequence ID" value="CAJ1954572.1"/>
    <property type="molecule type" value="Genomic_DNA"/>
</dbReference>
<accession>A0AAD2FX84</accession>
<dbReference type="InterPro" id="IPR013024">
    <property type="entry name" value="GGCT-like"/>
</dbReference>
<dbReference type="AlphaFoldDB" id="A0AAD2FX84"/>
<reference evidence="5" key="1">
    <citation type="submission" date="2023-08" db="EMBL/GenBank/DDBJ databases">
        <authorList>
            <person name="Audoor S."/>
            <person name="Bilcke G."/>
        </authorList>
    </citation>
    <scope>NUCLEOTIDE SEQUENCE</scope>
</reference>
<comment type="caution">
    <text evidence="5">The sequence shown here is derived from an EMBL/GenBank/DDBJ whole genome shotgun (WGS) entry which is preliminary data.</text>
</comment>
<gene>
    <name evidence="5" type="ORF">CYCCA115_LOCUS15165</name>
</gene>
<sequence>MKRNSFSSLSPDRLSPDQMSVISSEKEDLSQSSNQTGNNILFFGYGPIVNEIVRKRRNIRTTDLQAAFLDGYRLSFEFGGVANVVRQRGYRVHGVLMTLTSLRDFKKLQSYDIRRQVTERLVFHYPKGGFNYDEDEDTEEEKEELASAMAYFIEFPDDVQETLLSNNPVGESLPQEGYLKLIAEGMQQNRIMREYIEDSILNIPYIPDRCVDEYLKFPNAPKVARISFSTYQNLCETSTTNGELYFVLGDSVFSLGQHDPNNPLVKWLEEHGHGKGDITFWVQIVLMNNSSMPFCRRRSEVTPAHVAWAENQLRETIQQHGLEAMKIFEFVKENESEDGPSKFFTMEDAAVPEEPSVASHESGGSLEDLRRPAAATNNRRRFKVSVFFKRIVHRNR</sequence>
<dbReference type="Proteomes" id="UP001295423">
    <property type="component" value="Unassembled WGS sequence"/>
</dbReference>
<evidence type="ECO:0000313" key="5">
    <source>
        <dbReference type="EMBL" id="CAJ1954572.1"/>
    </source>
</evidence>
<evidence type="ECO:0000313" key="6">
    <source>
        <dbReference type="Proteomes" id="UP001295423"/>
    </source>
</evidence>
<keyword evidence="2" id="KW-0456">Lyase</keyword>
<evidence type="ECO:0000256" key="4">
    <source>
        <dbReference type="SAM" id="MobiDB-lite"/>
    </source>
</evidence>
<evidence type="ECO:0000256" key="1">
    <source>
        <dbReference type="ARBA" id="ARBA00012346"/>
    </source>
</evidence>
<dbReference type="PANTHER" id="PTHR12935:SF0">
    <property type="entry name" value="GAMMA-GLUTAMYLCYCLOTRANSFERASE"/>
    <property type="match status" value="1"/>
</dbReference>
<organism evidence="5 6">
    <name type="scientific">Cylindrotheca closterium</name>
    <dbReference type="NCBI Taxonomy" id="2856"/>
    <lineage>
        <taxon>Eukaryota</taxon>
        <taxon>Sar</taxon>
        <taxon>Stramenopiles</taxon>
        <taxon>Ochrophyta</taxon>
        <taxon>Bacillariophyta</taxon>
        <taxon>Bacillariophyceae</taxon>
        <taxon>Bacillariophycidae</taxon>
        <taxon>Bacillariales</taxon>
        <taxon>Bacillariaceae</taxon>
        <taxon>Cylindrotheca</taxon>
    </lineage>
</organism>
<protein>
    <recommendedName>
        <fullName evidence="1">gamma-glutamylcyclotransferase</fullName>
        <ecNumber evidence="1">4.3.2.9</ecNumber>
    </recommendedName>
</protein>
<dbReference type="Gene3D" id="3.10.490.10">
    <property type="entry name" value="Gamma-glutamyl cyclotransferase-like"/>
    <property type="match status" value="1"/>
</dbReference>
<feature type="region of interest" description="Disordered" evidence="4">
    <location>
        <begin position="1"/>
        <end position="33"/>
    </location>
</feature>